<dbReference type="PANTHER" id="PTHR12111">
    <property type="entry name" value="SPLICING FACTOR YJU2"/>
    <property type="match status" value="1"/>
</dbReference>
<sequence length="297" mass="33701">MQGFNMGRYVPPELEGTTSGNRLNKKRAPGTLRKDGTQTVRFEMPFAVWCHTCKPHAIIGQGVRFNAEKKKIGYYYSTPIWQFRIKHAACGGYLEIKTDPKETAYVVTDGGKARDYGEGKDRVREGEDGLPILTPEERERRREDAFAALERKVEDREAVKDNAKRIEELYRSRERDWEDPGAVNKKLRNTFRRERKLRKREDDATESLKERLGTNIDILPEAEQDAQRAKLVSFGSTNVNAPNGTGSSNFLRSPARQTVKTPSRSKSSSAVKHSESKKDALRRRLVGSTRAALNPFG</sequence>
<reference evidence="3 4" key="1">
    <citation type="journal article" date="2020" name="Microbiol. Resour. Announc.">
        <title>Draft Genome Sequence of a Cladosporium Species Isolated from the Mesophotic Ascidian Didemnum maculosum.</title>
        <authorList>
            <person name="Gioti A."/>
            <person name="Siaperas R."/>
            <person name="Nikolaivits E."/>
            <person name="Le Goff G."/>
            <person name="Ouazzani J."/>
            <person name="Kotoulas G."/>
            <person name="Topakas E."/>
        </authorList>
    </citation>
    <scope>NUCLEOTIDE SEQUENCE [LARGE SCALE GENOMIC DNA]</scope>
    <source>
        <strain evidence="3 4">TM138-S3</strain>
    </source>
</reference>
<dbReference type="GO" id="GO:0000398">
    <property type="term" value="P:mRNA splicing, via spliceosome"/>
    <property type="evidence" value="ECO:0007669"/>
    <property type="project" value="InterPro"/>
</dbReference>
<keyword evidence="4" id="KW-1185">Reference proteome</keyword>
<evidence type="ECO:0000313" key="4">
    <source>
        <dbReference type="Proteomes" id="UP000803884"/>
    </source>
</evidence>
<dbReference type="Pfam" id="PF04502">
    <property type="entry name" value="Saf4_Yju2"/>
    <property type="match status" value="1"/>
</dbReference>
<comment type="caution">
    <text evidence="3">The sequence shown here is derived from an EMBL/GenBank/DDBJ whole genome shotgun (WGS) entry which is preliminary data.</text>
</comment>
<organism evidence="3 4">
    <name type="scientific">Cladosporium halotolerans</name>
    <dbReference type="NCBI Taxonomy" id="1052096"/>
    <lineage>
        <taxon>Eukaryota</taxon>
        <taxon>Fungi</taxon>
        <taxon>Dikarya</taxon>
        <taxon>Ascomycota</taxon>
        <taxon>Pezizomycotina</taxon>
        <taxon>Dothideomycetes</taxon>
        <taxon>Dothideomycetidae</taxon>
        <taxon>Cladosporiales</taxon>
        <taxon>Cladosporiaceae</taxon>
        <taxon>Cladosporium</taxon>
    </lineage>
</organism>
<accession>A0AB34KST3</accession>
<feature type="compositionally biased region" description="Low complexity" evidence="2">
    <location>
        <begin position="260"/>
        <end position="271"/>
    </location>
</feature>
<dbReference type="EMBL" id="JAAQHG020000014">
    <property type="protein sequence ID" value="KAL1586596.1"/>
    <property type="molecule type" value="Genomic_DNA"/>
</dbReference>
<dbReference type="Proteomes" id="UP000803884">
    <property type="component" value="Unassembled WGS sequence"/>
</dbReference>
<evidence type="ECO:0000313" key="3">
    <source>
        <dbReference type="EMBL" id="KAL1586596.1"/>
    </source>
</evidence>
<dbReference type="GO" id="GO:0005684">
    <property type="term" value="C:U2-type spliceosomal complex"/>
    <property type="evidence" value="ECO:0007669"/>
    <property type="project" value="TreeGrafter"/>
</dbReference>
<evidence type="ECO:0000256" key="1">
    <source>
        <dbReference type="ARBA" id="ARBA00005595"/>
    </source>
</evidence>
<proteinExistence type="inferred from homology"/>
<dbReference type="AlphaFoldDB" id="A0AB34KST3"/>
<feature type="compositionally biased region" description="Polar residues" evidence="2">
    <location>
        <begin position="236"/>
        <end position="259"/>
    </location>
</feature>
<gene>
    <name evidence="3" type="ORF">WHR41_05303</name>
</gene>
<dbReference type="InterPro" id="IPR007590">
    <property type="entry name" value="Saf4/Yju2"/>
</dbReference>
<evidence type="ECO:0000256" key="2">
    <source>
        <dbReference type="SAM" id="MobiDB-lite"/>
    </source>
</evidence>
<dbReference type="RefSeq" id="XP_069229701.1">
    <property type="nucleotide sequence ID" value="XM_069373908.1"/>
</dbReference>
<dbReference type="PANTHER" id="PTHR12111:SF2">
    <property type="entry name" value="SPLICING FACTOR YJU2B-RELATED"/>
    <property type="match status" value="1"/>
</dbReference>
<protein>
    <submittedName>
        <fullName evidence="3">Uncharacterized protein</fullName>
    </submittedName>
</protein>
<name>A0AB34KST3_9PEZI</name>
<dbReference type="GeneID" id="96006746"/>
<dbReference type="GO" id="GO:0071014">
    <property type="term" value="C:post-mRNA release spliceosomal complex"/>
    <property type="evidence" value="ECO:0007669"/>
    <property type="project" value="TreeGrafter"/>
</dbReference>
<feature type="region of interest" description="Disordered" evidence="2">
    <location>
        <begin position="11"/>
        <end position="32"/>
    </location>
</feature>
<feature type="region of interest" description="Disordered" evidence="2">
    <location>
        <begin position="236"/>
        <end position="297"/>
    </location>
</feature>
<comment type="similarity">
    <text evidence="1">Belongs to the CWC16 family.</text>
</comment>